<keyword evidence="3" id="KW-1185">Reference proteome</keyword>
<feature type="region of interest" description="Disordered" evidence="1">
    <location>
        <begin position="90"/>
        <end position="159"/>
    </location>
</feature>
<organism evidence="2 3">
    <name type="scientific">Melanomma pulvis-pyrius CBS 109.77</name>
    <dbReference type="NCBI Taxonomy" id="1314802"/>
    <lineage>
        <taxon>Eukaryota</taxon>
        <taxon>Fungi</taxon>
        <taxon>Dikarya</taxon>
        <taxon>Ascomycota</taxon>
        <taxon>Pezizomycotina</taxon>
        <taxon>Dothideomycetes</taxon>
        <taxon>Pleosporomycetidae</taxon>
        <taxon>Pleosporales</taxon>
        <taxon>Melanommataceae</taxon>
        <taxon>Melanomma</taxon>
    </lineage>
</organism>
<evidence type="ECO:0000313" key="3">
    <source>
        <dbReference type="Proteomes" id="UP000799757"/>
    </source>
</evidence>
<dbReference type="Proteomes" id="UP000799757">
    <property type="component" value="Unassembled WGS sequence"/>
</dbReference>
<sequence length="159" mass="17513">MAWFSGCDALPGCVVGGDAVCGGPAGGWSRCLSLMPCKQAVTASIPAPRRHAISGLLDGVHAVFPGRGGESLRRALLVVVVRSMERQGRGHRGYRCRTGAARSQRNSRHRFAQSRRGRRARRRRRRDSSTANQPASDRKREREKQCTAQRLRHASPCVQ</sequence>
<reference evidence="2" key="1">
    <citation type="journal article" date="2020" name="Stud. Mycol.">
        <title>101 Dothideomycetes genomes: a test case for predicting lifestyles and emergence of pathogens.</title>
        <authorList>
            <person name="Haridas S."/>
            <person name="Albert R."/>
            <person name="Binder M."/>
            <person name="Bloem J."/>
            <person name="Labutti K."/>
            <person name="Salamov A."/>
            <person name="Andreopoulos B."/>
            <person name="Baker S."/>
            <person name="Barry K."/>
            <person name="Bills G."/>
            <person name="Bluhm B."/>
            <person name="Cannon C."/>
            <person name="Castanera R."/>
            <person name="Culley D."/>
            <person name="Daum C."/>
            <person name="Ezra D."/>
            <person name="Gonzalez J."/>
            <person name="Henrissat B."/>
            <person name="Kuo A."/>
            <person name="Liang C."/>
            <person name="Lipzen A."/>
            <person name="Lutzoni F."/>
            <person name="Magnuson J."/>
            <person name="Mondo S."/>
            <person name="Nolan M."/>
            <person name="Ohm R."/>
            <person name="Pangilinan J."/>
            <person name="Park H.-J."/>
            <person name="Ramirez L."/>
            <person name="Alfaro M."/>
            <person name="Sun H."/>
            <person name="Tritt A."/>
            <person name="Yoshinaga Y."/>
            <person name="Zwiers L.-H."/>
            <person name="Turgeon B."/>
            <person name="Goodwin S."/>
            <person name="Spatafora J."/>
            <person name="Crous P."/>
            <person name="Grigoriev I."/>
        </authorList>
    </citation>
    <scope>NUCLEOTIDE SEQUENCE</scope>
    <source>
        <strain evidence="2">CBS 109.77</strain>
    </source>
</reference>
<dbReference type="EMBL" id="MU002227">
    <property type="protein sequence ID" value="KAF2788314.1"/>
    <property type="molecule type" value="Genomic_DNA"/>
</dbReference>
<evidence type="ECO:0000256" key="1">
    <source>
        <dbReference type="SAM" id="MobiDB-lite"/>
    </source>
</evidence>
<accession>A0A6A6WWP4</accession>
<evidence type="ECO:0000313" key="2">
    <source>
        <dbReference type="EMBL" id="KAF2788314.1"/>
    </source>
</evidence>
<feature type="compositionally biased region" description="Basic and acidic residues" evidence="1">
    <location>
        <begin position="136"/>
        <end position="145"/>
    </location>
</feature>
<name>A0A6A6WWP4_9PLEO</name>
<feature type="compositionally biased region" description="Basic residues" evidence="1">
    <location>
        <begin position="105"/>
        <end position="126"/>
    </location>
</feature>
<protein>
    <submittedName>
        <fullName evidence="2">Uncharacterized protein</fullName>
    </submittedName>
</protein>
<proteinExistence type="predicted"/>
<gene>
    <name evidence="2" type="ORF">K505DRAFT_111382</name>
</gene>
<dbReference type="AlphaFoldDB" id="A0A6A6WWP4"/>